<evidence type="ECO:0000256" key="10">
    <source>
        <dbReference type="ARBA" id="ARBA00023232"/>
    </source>
</evidence>
<dbReference type="SUPFAM" id="SSF56529">
    <property type="entry name" value="FAH"/>
    <property type="match status" value="1"/>
</dbReference>
<dbReference type="EC" id="3.7.1.2" evidence="4"/>
<evidence type="ECO:0000256" key="3">
    <source>
        <dbReference type="ARBA" id="ARBA00004782"/>
    </source>
</evidence>
<dbReference type="InterPro" id="IPR015377">
    <property type="entry name" value="Fumarylacetoacetase_N"/>
</dbReference>
<feature type="compositionally biased region" description="Low complexity" evidence="14">
    <location>
        <begin position="415"/>
        <end position="427"/>
    </location>
</feature>
<feature type="binding site" evidence="12">
    <location>
        <position position="243"/>
    </location>
    <ligand>
        <name>substrate</name>
    </ligand>
</feature>
<evidence type="ECO:0000256" key="6">
    <source>
        <dbReference type="ARBA" id="ARBA00022801"/>
    </source>
</evidence>
<feature type="binding site" evidence="12">
    <location>
        <position position="345"/>
    </location>
    <ligand>
        <name>substrate</name>
    </ligand>
</feature>
<evidence type="ECO:0000256" key="2">
    <source>
        <dbReference type="ARBA" id="ARBA00001946"/>
    </source>
</evidence>
<feature type="binding site" evidence="13">
    <location>
        <position position="252"/>
    </location>
    <ligand>
        <name>Mg(2+)</name>
        <dbReference type="ChEBI" id="CHEBI:18420"/>
    </ligand>
</feature>
<protein>
    <recommendedName>
        <fullName evidence="4">fumarylacetoacetase</fullName>
        <ecNumber evidence="4">3.7.1.2</ecNumber>
    </recommendedName>
</protein>
<evidence type="ECO:0000313" key="18">
    <source>
        <dbReference type="Proteomes" id="UP000603708"/>
    </source>
</evidence>
<dbReference type="Gene3D" id="3.90.850.10">
    <property type="entry name" value="Fumarylacetoacetase-like, C-terminal domain"/>
    <property type="match status" value="1"/>
</dbReference>
<evidence type="ECO:0000259" key="16">
    <source>
        <dbReference type="Pfam" id="PF09298"/>
    </source>
</evidence>
<evidence type="ECO:0000256" key="8">
    <source>
        <dbReference type="ARBA" id="ARBA00022842"/>
    </source>
</evidence>
<evidence type="ECO:0000256" key="5">
    <source>
        <dbReference type="ARBA" id="ARBA00022723"/>
    </source>
</evidence>
<evidence type="ECO:0000256" key="7">
    <source>
        <dbReference type="ARBA" id="ARBA00022837"/>
    </source>
</evidence>
<evidence type="ECO:0000256" key="13">
    <source>
        <dbReference type="PIRSR" id="PIRSR605959-3"/>
    </source>
</evidence>
<keyword evidence="18" id="KW-1185">Reference proteome</keyword>
<keyword evidence="6" id="KW-0378">Hydrolase</keyword>
<feature type="domain" description="Fumarylacetoacetase N-terminal" evidence="16">
    <location>
        <begin position="25"/>
        <end position="118"/>
    </location>
</feature>
<dbReference type="FunFam" id="3.90.850.10:FF:000011">
    <property type="entry name" value="Fumarylacetoacetase"/>
    <property type="match status" value="1"/>
</dbReference>
<evidence type="ECO:0000256" key="1">
    <source>
        <dbReference type="ARBA" id="ARBA00001913"/>
    </source>
</evidence>
<feature type="region of interest" description="Disordered" evidence="14">
    <location>
        <begin position="403"/>
        <end position="427"/>
    </location>
</feature>
<dbReference type="InterPro" id="IPR036462">
    <property type="entry name" value="Fumarylacetoacetase_N_sf"/>
</dbReference>
<keyword evidence="7 13" id="KW-0106">Calcium</keyword>
<dbReference type="Gene3D" id="2.30.30.230">
    <property type="entry name" value="Fumarylacetoacetase, N-terminal domain"/>
    <property type="match status" value="1"/>
</dbReference>
<dbReference type="PANTHER" id="PTHR43069:SF2">
    <property type="entry name" value="FUMARYLACETOACETASE"/>
    <property type="match status" value="1"/>
</dbReference>
<keyword evidence="8 13" id="KW-0460">Magnesium</keyword>
<name>A0A919L3K5_9ACTN</name>
<dbReference type="EMBL" id="BNCD01000012">
    <property type="protein sequence ID" value="GHH82149.1"/>
    <property type="molecule type" value="Genomic_DNA"/>
</dbReference>
<dbReference type="GO" id="GO:0006572">
    <property type="term" value="P:L-tyrosine catabolic process"/>
    <property type="evidence" value="ECO:0007669"/>
    <property type="project" value="UniProtKB-KW"/>
</dbReference>
<comment type="cofactor">
    <cofactor evidence="1 13">
        <name>Ca(2+)</name>
        <dbReference type="ChEBI" id="CHEBI:29108"/>
    </cofactor>
</comment>
<feature type="binding site" evidence="13">
    <location>
        <position position="198"/>
    </location>
    <ligand>
        <name>Ca(2+)</name>
        <dbReference type="ChEBI" id="CHEBI:29108"/>
    </ligand>
</feature>
<dbReference type="InterPro" id="IPR005959">
    <property type="entry name" value="Fumarylacetoacetase"/>
</dbReference>
<gene>
    <name evidence="17" type="ORF">GCM10018793_41270</name>
</gene>
<feature type="binding site" evidence="12">
    <location>
        <position position="128"/>
    </location>
    <ligand>
        <name>substrate</name>
    </ligand>
</feature>
<keyword evidence="10" id="KW-0585">Phenylalanine catabolism</keyword>
<feature type="binding site" evidence="13">
    <location>
        <position position="126"/>
    </location>
    <ligand>
        <name>Ca(2+)</name>
        <dbReference type="ChEBI" id="CHEBI:29108"/>
    </ligand>
</feature>
<feature type="binding site" evidence="13">
    <location>
        <position position="232"/>
    </location>
    <ligand>
        <name>Ca(2+)</name>
        <dbReference type="ChEBI" id="CHEBI:29108"/>
    </ligand>
</feature>
<keyword evidence="5 13" id="KW-0479">Metal-binding</keyword>
<evidence type="ECO:0000259" key="15">
    <source>
        <dbReference type="Pfam" id="PF01557"/>
    </source>
</evidence>
<reference evidence="17" key="2">
    <citation type="submission" date="2020-09" db="EMBL/GenBank/DDBJ databases">
        <authorList>
            <person name="Sun Q."/>
            <person name="Ohkuma M."/>
        </authorList>
    </citation>
    <scope>NUCLEOTIDE SEQUENCE</scope>
    <source>
        <strain evidence="17">JCM 5069</strain>
    </source>
</reference>
<evidence type="ECO:0000256" key="14">
    <source>
        <dbReference type="SAM" id="MobiDB-lite"/>
    </source>
</evidence>
<dbReference type="AlphaFoldDB" id="A0A919L3K5"/>
<dbReference type="GO" id="GO:0006559">
    <property type="term" value="P:L-phenylalanine catabolic process"/>
    <property type="evidence" value="ECO:0007669"/>
    <property type="project" value="UniProtKB-KW"/>
</dbReference>
<dbReference type="GO" id="GO:0004334">
    <property type="term" value="F:fumarylacetoacetase activity"/>
    <property type="evidence" value="ECO:0007669"/>
    <property type="project" value="UniProtKB-EC"/>
</dbReference>
<evidence type="ECO:0000256" key="9">
    <source>
        <dbReference type="ARBA" id="ARBA00022878"/>
    </source>
</evidence>
<dbReference type="NCBIfam" id="TIGR01266">
    <property type="entry name" value="fum_ac_acetase"/>
    <property type="match status" value="1"/>
</dbReference>
<dbReference type="InterPro" id="IPR011234">
    <property type="entry name" value="Fumarylacetoacetase-like_C"/>
</dbReference>
<feature type="binding site" evidence="13">
    <location>
        <position position="200"/>
    </location>
    <ligand>
        <name>Ca(2+)</name>
        <dbReference type="ChEBI" id="CHEBI:29108"/>
    </ligand>
</feature>
<feature type="binding site" evidence="12">
    <location>
        <position position="142"/>
    </location>
    <ligand>
        <name>substrate</name>
    </ligand>
</feature>
<feature type="binding site" evidence="12">
    <location>
        <position position="239"/>
    </location>
    <ligand>
        <name>substrate</name>
    </ligand>
</feature>
<feature type="domain" description="Fumarylacetoacetase-like C-terminal" evidence="15">
    <location>
        <begin position="124"/>
        <end position="407"/>
    </location>
</feature>
<sequence length="427" mass="45754">MPTRPTTRPSRSWVPMRPDHPFGPQTLPYGSFTGPDSLPHVGVAIGDHILDVTVAWRMLAVTDEDLFAAGSLDRFLAAGPATWSHVRTALIEWLCDASYRESVSPFLLPAHDVSMLLPFTVADYADFYASEHHAANLGRMFRPGSKPLTPNWKHMPIGYHGRAGTVVVSGTPVIRPRGQRRSAAGDVTVGPSLRLDIEAELGFVVGVPTAMGETVALDDFDSHVFGVCLVNDWSARDLQAWEYVPLGPFLGKSFATSVSPWVVPLSALRSARVAPPPRDPKPVPYLDDSQEAAWGLDVRLEVALNGTTISEPGFAQMYWTAAQQLAHMTVNGARLRTGDLFASGTISGPTKDSRGSLIELTWNGLEPLTVPGGRRTFLEDGDEVVITATAPGPAGTRVGLGEVRGTVLPPPAPPARSGAPSAHEGTR</sequence>
<feature type="active site" description="Proton acceptor" evidence="11">
    <location>
        <position position="133"/>
    </location>
</feature>
<dbReference type="Pfam" id="PF09298">
    <property type="entry name" value="FAA_hydrolase_N"/>
    <property type="match status" value="1"/>
</dbReference>
<evidence type="ECO:0000256" key="12">
    <source>
        <dbReference type="PIRSR" id="PIRSR605959-2"/>
    </source>
</evidence>
<keyword evidence="9" id="KW-0828">Tyrosine catabolism</keyword>
<comment type="cofactor">
    <cofactor evidence="2 13">
        <name>Mg(2+)</name>
        <dbReference type="ChEBI" id="CHEBI:18420"/>
    </cofactor>
</comment>
<dbReference type="InterPro" id="IPR036663">
    <property type="entry name" value="Fumarylacetoacetase_C_sf"/>
</dbReference>
<reference evidence="17" key="1">
    <citation type="journal article" date="2014" name="Int. J. Syst. Evol. Microbiol.">
        <title>Complete genome sequence of Corynebacterium casei LMG S-19264T (=DSM 44701T), isolated from a smear-ripened cheese.</title>
        <authorList>
            <consortium name="US DOE Joint Genome Institute (JGI-PGF)"/>
            <person name="Walter F."/>
            <person name="Albersmeier A."/>
            <person name="Kalinowski J."/>
            <person name="Ruckert C."/>
        </authorList>
    </citation>
    <scope>NUCLEOTIDE SEQUENCE</scope>
    <source>
        <strain evidence="17">JCM 5069</strain>
    </source>
</reference>
<organism evidence="17 18">
    <name type="scientific">Streptomyces sulfonofaciens</name>
    <dbReference type="NCBI Taxonomy" id="68272"/>
    <lineage>
        <taxon>Bacteria</taxon>
        <taxon>Bacillati</taxon>
        <taxon>Actinomycetota</taxon>
        <taxon>Actinomycetes</taxon>
        <taxon>Kitasatosporales</taxon>
        <taxon>Streptomycetaceae</taxon>
        <taxon>Streptomyces</taxon>
    </lineage>
</organism>
<comment type="caution">
    <text evidence="17">The sequence shown here is derived from an EMBL/GenBank/DDBJ whole genome shotgun (WGS) entry which is preliminary data.</text>
</comment>
<dbReference type="RefSeq" id="WP_189934175.1">
    <property type="nucleotide sequence ID" value="NZ_BNCD01000012.1"/>
</dbReference>
<feature type="binding site" evidence="13">
    <location>
        <position position="256"/>
    </location>
    <ligand>
        <name>Mg(2+)</name>
        <dbReference type="ChEBI" id="CHEBI:18420"/>
    </ligand>
</feature>
<dbReference type="GO" id="GO:0046872">
    <property type="term" value="F:metal ion binding"/>
    <property type="evidence" value="ECO:0007669"/>
    <property type="project" value="UniProtKB-KW"/>
</dbReference>
<evidence type="ECO:0000256" key="11">
    <source>
        <dbReference type="PIRSR" id="PIRSR605959-1"/>
    </source>
</evidence>
<evidence type="ECO:0000256" key="4">
    <source>
        <dbReference type="ARBA" id="ARBA00012094"/>
    </source>
</evidence>
<dbReference type="PANTHER" id="PTHR43069">
    <property type="entry name" value="FUMARYLACETOACETASE"/>
    <property type="match status" value="1"/>
</dbReference>
<accession>A0A919L3K5</accession>
<dbReference type="Proteomes" id="UP000603708">
    <property type="component" value="Unassembled WGS sequence"/>
</dbReference>
<dbReference type="GO" id="GO:1902000">
    <property type="term" value="P:homogentisate catabolic process"/>
    <property type="evidence" value="ECO:0007669"/>
    <property type="project" value="TreeGrafter"/>
</dbReference>
<dbReference type="Pfam" id="PF01557">
    <property type="entry name" value="FAA_hydrolase"/>
    <property type="match status" value="1"/>
</dbReference>
<proteinExistence type="predicted"/>
<evidence type="ECO:0000313" key="17">
    <source>
        <dbReference type="EMBL" id="GHH82149.1"/>
    </source>
</evidence>
<dbReference type="SUPFAM" id="SSF63433">
    <property type="entry name" value="Fumarylacetoacetate hydrolase, FAH, N-terminal domain"/>
    <property type="match status" value="1"/>
</dbReference>
<comment type="pathway">
    <text evidence="3">Amino-acid degradation; L-phenylalanine degradation; acetoacetate and fumarate from L-phenylalanine: step 6/6.</text>
</comment>
<feature type="binding site" evidence="13">
    <location>
        <position position="232"/>
    </location>
    <ligand>
        <name>Mg(2+)</name>
        <dbReference type="ChEBI" id="CHEBI:18420"/>
    </ligand>
</feature>